<dbReference type="AlphaFoldDB" id="A0A8T0DE24"/>
<dbReference type="InterPro" id="IPR001314">
    <property type="entry name" value="Peptidase_S1A"/>
</dbReference>
<feature type="domain" description="Peptidase S1" evidence="3">
    <location>
        <begin position="33"/>
        <end position="263"/>
    </location>
</feature>
<evidence type="ECO:0000259" key="3">
    <source>
        <dbReference type="PROSITE" id="PS50240"/>
    </source>
</evidence>
<gene>
    <name evidence="4" type="ORF">P879_10691</name>
</gene>
<evidence type="ECO:0000313" key="4">
    <source>
        <dbReference type="EMBL" id="KAF8565017.1"/>
    </source>
</evidence>
<dbReference type="GO" id="GO:0004252">
    <property type="term" value="F:serine-type endopeptidase activity"/>
    <property type="evidence" value="ECO:0007669"/>
    <property type="project" value="InterPro"/>
</dbReference>
<dbReference type="PROSITE" id="PS00134">
    <property type="entry name" value="TRYPSIN_HIS"/>
    <property type="match status" value="1"/>
</dbReference>
<dbReference type="PROSITE" id="PS50240">
    <property type="entry name" value="TRYPSIN_DOM"/>
    <property type="match status" value="1"/>
</dbReference>
<dbReference type="PANTHER" id="PTHR24252">
    <property type="entry name" value="ACROSIN-RELATED"/>
    <property type="match status" value="1"/>
</dbReference>
<keyword evidence="1" id="KW-1015">Disulfide bond</keyword>
<sequence length="263" mass="28815">MLILIVAILSIPLADTHLYGPALSARNKTAKRVINGIPAPDGRVPWAGQMKAVEDNSNLNNCGVTIISTQWLLTAAHCFYENRESYPNQERQILHFHIDRVIMHPSFQPDNLLNDIALIKLRSQIPIDGTLVAIASLPSDESGNNIPEAGSLNYVVGWGCMQVGGSVVDRAQMIELRTNTQEECVNTFGQDLINDVTRFCAGYFQQNRGVCPGDSGSGLMSFQTQVPMVVDIVSAGDKNRASSLPAKFTRVAPFVSWIRQYVG</sequence>
<dbReference type="InterPro" id="IPR018114">
    <property type="entry name" value="TRYPSIN_HIS"/>
</dbReference>
<dbReference type="CDD" id="cd00190">
    <property type="entry name" value="Tryp_SPc"/>
    <property type="match status" value="1"/>
</dbReference>
<dbReference type="GO" id="GO:0006508">
    <property type="term" value="P:proteolysis"/>
    <property type="evidence" value="ECO:0007669"/>
    <property type="project" value="InterPro"/>
</dbReference>
<reference evidence="4 5" key="1">
    <citation type="submission" date="2019-07" db="EMBL/GenBank/DDBJ databases">
        <title>Annotation for the trematode Paragonimus westermani.</title>
        <authorList>
            <person name="Choi Y.-J."/>
        </authorList>
    </citation>
    <scope>NUCLEOTIDE SEQUENCE [LARGE SCALE GENOMIC DNA]</scope>
    <source>
        <strain evidence="4">180907_Pwestermani</strain>
    </source>
</reference>
<dbReference type="PANTHER" id="PTHR24252:SF7">
    <property type="entry name" value="HYALIN"/>
    <property type="match status" value="1"/>
</dbReference>
<dbReference type="PRINTS" id="PR00722">
    <property type="entry name" value="CHYMOTRYPSIN"/>
</dbReference>
<evidence type="ECO:0000256" key="2">
    <source>
        <dbReference type="SAM" id="SignalP"/>
    </source>
</evidence>
<feature type="signal peptide" evidence="2">
    <location>
        <begin position="1"/>
        <end position="16"/>
    </location>
</feature>
<evidence type="ECO:0000256" key="1">
    <source>
        <dbReference type="ARBA" id="ARBA00023157"/>
    </source>
</evidence>
<dbReference type="InterPro" id="IPR009003">
    <property type="entry name" value="Peptidase_S1_PA"/>
</dbReference>
<comment type="caution">
    <text evidence="4">The sequence shown here is derived from an EMBL/GenBank/DDBJ whole genome shotgun (WGS) entry which is preliminary data.</text>
</comment>
<feature type="chain" id="PRO_5035894758" description="Peptidase S1 domain-containing protein" evidence="2">
    <location>
        <begin position="17"/>
        <end position="263"/>
    </location>
</feature>
<dbReference type="InterPro" id="IPR001254">
    <property type="entry name" value="Trypsin_dom"/>
</dbReference>
<protein>
    <recommendedName>
        <fullName evidence="3">Peptidase S1 domain-containing protein</fullName>
    </recommendedName>
</protein>
<dbReference type="Pfam" id="PF00089">
    <property type="entry name" value="Trypsin"/>
    <property type="match status" value="1"/>
</dbReference>
<evidence type="ECO:0000313" key="5">
    <source>
        <dbReference type="Proteomes" id="UP000699462"/>
    </source>
</evidence>
<dbReference type="EMBL" id="JTDF01007448">
    <property type="protein sequence ID" value="KAF8565017.1"/>
    <property type="molecule type" value="Genomic_DNA"/>
</dbReference>
<dbReference type="Gene3D" id="2.40.10.10">
    <property type="entry name" value="Trypsin-like serine proteases"/>
    <property type="match status" value="1"/>
</dbReference>
<accession>A0A8T0DE24</accession>
<proteinExistence type="predicted"/>
<dbReference type="OrthoDB" id="546450at2759"/>
<name>A0A8T0DE24_9TREM</name>
<keyword evidence="2" id="KW-0732">Signal</keyword>
<organism evidence="4 5">
    <name type="scientific">Paragonimus westermani</name>
    <dbReference type="NCBI Taxonomy" id="34504"/>
    <lineage>
        <taxon>Eukaryota</taxon>
        <taxon>Metazoa</taxon>
        <taxon>Spiralia</taxon>
        <taxon>Lophotrochozoa</taxon>
        <taxon>Platyhelminthes</taxon>
        <taxon>Trematoda</taxon>
        <taxon>Digenea</taxon>
        <taxon>Plagiorchiida</taxon>
        <taxon>Troglotremata</taxon>
        <taxon>Troglotrematidae</taxon>
        <taxon>Paragonimus</taxon>
    </lineage>
</organism>
<keyword evidence="5" id="KW-1185">Reference proteome</keyword>
<dbReference type="InterPro" id="IPR043504">
    <property type="entry name" value="Peptidase_S1_PA_chymotrypsin"/>
</dbReference>
<dbReference type="Proteomes" id="UP000699462">
    <property type="component" value="Unassembled WGS sequence"/>
</dbReference>
<dbReference type="SMART" id="SM00020">
    <property type="entry name" value="Tryp_SPc"/>
    <property type="match status" value="1"/>
</dbReference>
<dbReference type="SUPFAM" id="SSF50494">
    <property type="entry name" value="Trypsin-like serine proteases"/>
    <property type="match status" value="1"/>
</dbReference>